<evidence type="ECO:0000313" key="2">
    <source>
        <dbReference type="EMBL" id="CAF1466451.1"/>
    </source>
</evidence>
<name>A0A815QQG2_9BILA</name>
<keyword evidence="1" id="KW-1133">Transmembrane helix</keyword>
<feature type="transmembrane region" description="Helical" evidence="1">
    <location>
        <begin position="32"/>
        <end position="60"/>
    </location>
</feature>
<protein>
    <recommendedName>
        <fullName evidence="4">G-protein coupled receptors family 1 profile domain-containing protein</fullName>
    </recommendedName>
</protein>
<dbReference type="Gene3D" id="1.20.1070.10">
    <property type="entry name" value="Rhodopsin 7-helix transmembrane proteins"/>
    <property type="match status" value="1"/>
</dbReference>
<gene>
    <name evidence="2" type="ORF">SEV965_LOCUS34430</name>
</gene>
<dbReference type="EMBL" id="CAJNOU010005099">
    <property type="protein sequence ID" value="CAF1466451.1"/>
    <property type="molecule type" value="Genomic_DNA"/>
</dbReference>
<sequence>MIAAWLIAGFHLPVFMDIRNSVCGLYDFYKLFYAIYQIVLVGILPPLLMSSFGFLTIHSLHQRHGDQTHVRRKDRDLMRMLIAEIIVNIFTSIPYSANLVYGAATYYVVDKSVQRLEIESFITFFSQFLIHTLSVAPFYLFIIASKSFRHELISTMVKWWYKYILRQEQLNTLKNELFQFLNRQEQTINNQIIRISNEEECLLCLSKLATLILERLFDGDLNDTKTEFFLSLIGDLKSPAQLVNATSENSIAKMRATQWMLEMQIKKKPRYNII</sequence>
<reference evidence="2" key="1">
    <citation type="submission" date="2021-02" db="EMBL/GenBank/DDBJ databases">
        <authorList>
            <person name="Nowell W R."/>
        </authorList>
    </citation>
    <scope>NUCLEOTIDE SEQUENCE</scope>
</reference>
<evidence type="ECO:0000256" key="1">
    <source>
        <dbReference type="SAM" id="Phobius"/>
    </source>
</evidence>
<feature type="transmembrane region" description="Helical" evidence="1">
    <location>
        <begin position="121"/>
        <end position="142"/>
    </location>
</feature>
<keyword evidence="1" id="KW-0472">Membrane</keyword>
<evidence type="ECO:0008006" key="4">
    <source>
        <dbReference type="Google" id="ProtNLM"/>
    </source>
</evidence>
<accession>A0A815QQG2</accession>
<evidence type="ECO:0000313" key="3">
    <source>
        <dbReference type="Proteomes" id="UP000663889"/>
    </source>
</evidence>
<organism evidence="2 3">
    <name type="scientific">Rotaria sordida</name>
    <dbReference type="NCBI Taxonomy" id="392033"/>
    <lineage>
        <taxon>Eukaryota</taxon>
        <taxon>Metazoa</taxon>
        <taxon>Spiralia</taxon>
        <taxon>Gnathifera</taxon>
        <taxon>Rotifera</taxon>
        <taxon>Eurotatoria</taxon>
        <taxon>Bdelloidea</taxon>
        <taxon>Philodinida</taxon>
        <taxon>Philodinidae</taxon>
        <taxon>Rotaria</taxon>
    </lineage>
</organism>
<keyword evidence="1" id="KW-0812">Transmembrane</keyword>
<proteinExistence type="predicted"/>
<feature type="transmembrane region" description="Helical" evidence="1">
    <location>
        <begin position="81"/>
        <end position="109"/>
    </location>
</feature>
<comment type="caution">
    <text evidence="2">The sequence shown here is derived from an EMBL/GenBank/DDBJ whole genome shotgun (WGS) entry which is preliminary data.</text>
</comment>
<dbReference type="AlphaFoldDB" id="A0A815QQG2"/>
<dbReference type="Proteomes" id="UP000663889">
    <property type="component" value="Unassembled WGS sequence"/>
</dbReference>
<dbReference type="SUPFAM" id="SSF81321">
    <property type="entry name" value="Family A G protein-coupled receptor-like"/>
    <property type="match status" value="1"/>
</dbReference>